<dbReference type="EMBL" id="LAZR01045171">
    <property type="protein sequence ID" value="KKK99518.1"/>
    <property type="molecule type" value="Genomic_DNA"/>
</dbReference>
<protein>
    <submittedName>
        <fullName evidence="1">Uncharacterized protein</fullName>
    </submittedName>
</protein>
<gene>
    <name evidence="1" type="ORF">LCGC14_2631930</name>
</gene>
<sequence length="100" mass="11833">AFVAGCYLLQMDRWRARQEKEEKKRASRNAGECMGYKVGDRVRAIVWPWVGEKGTLLVTDPANGFDWLVQLDVSLTVAFDREEIEPLRWWKFWRSRKEKA</sequence>
<name>A0A0F9A074_9ZZZZ</name>
<feature type="non-terminal residue" evidence="1">
    <location>
        <position position="1"/>
    </location>
</feature>
<comment type="caution">
    <text evidence="1">The sequence shown here is derived from an EMBL/GenBank/DDBJ whole genome shotgun (WGS) entry which is preliminary data.</text>
</comment>
<reference evidence="1" key="1">
    <citation type="journal article" date="2015" name="Nature">
        <title>Complex archaea that bridge the gap between prokaryotes and eukaryotes.</title>
        <authorList>
            <person name="Spang A."/>
            <person name="Saw J.H."/>
            <person name="Jorgensen S.L."/>
            <person name="Zaremba-Niedzwiedzka K."/>
            <person name="Martijn J."/>
            <person name="Lind A.E."/>
            <person name="van Eijk R."/>
            <person name="Schleper C."/>
            <person name="Guy L."/>
            <person name="Ettema T.J."/>
        </authorList>
    </citation>
    <scope>NUCLEOTIDE SEQUENCE</scope>
</reference>
<proteinExistence type="predicted"/>
<organism evidence="1">
    <name type="scientific">marine sediment metagenome</name>
    <dbReference type="NCBI Taxonomy" id="412755"/>
    <lineage>
        <taxon>unclassified sequences</taxon>
        <taxon>metagenomes</taxon>
        <taxon>ecological metagenomes</taxon>
    </lineage>
</organism>
<dbReference type="AlphaFoldDB" id="A0A0F9A074"/>
<evidence type="ECO:0000313" key="1">
    <source>
        <dbReference type="EMBL" id="KKK99518.1"/>
    </source>
</evidence>
<accession>A0A0F9A074</accession>